<feature type="region of interest" description="Disordered" evidence="1">
    <location>
        <begin position="1"/>
        <end position="26"/>
    </location>
</feature>
<feature type="compositionally biased region" description="Gly residues" evidence="1">
    <location>
        <begin position="10"/>
        <end position="19"/>
    </location>
</feature>
<dbReference type="RefSeq" id="WP_133251914.1">
    <property type="nucleotide sequence ID" value="NZ_QEKW01000006.1"/>
</dbReference>
<organism evidence="2 3">
    <name type="scientific">Actinomycetospora cinnamomea</name>
    <dbReference type="NCBI Taxonomy" id="663609"/>
    <lineage>
        <taxon>Bacteria</taxon>
        <taxon>Bacillati</taxon>
        <taxon>Actinomycetota</taxon>
        <taxon>Actinomycetes</taxon>
        <taxon>Pseudonocardiales</taxon>
        <taxon>Pseudonocardiaceae</taxon>
        <taxon>Actinomycetospora</taxon>
    </lineage>
</organism>
<accession>A0A2U1FBP8</accession>
<evidence type="ECO:0000313" key="2">
    <source>
        <dbReference type="EMBL" id="PVZ09615.1"/>
    </source>
</evidence>
<name>A0A2U1FBP8_9PSEU</name>
<keyword evidence="3" id="KW-1185">Reference proteome</keyword>
<sequence>MSAPEPPPGGSGGGPGGSGEAAMQPDETRAFAARVDALEQGVAEAQAALDRLAAESLAVGSGEDNAAIAAWYRELVATDTLPAARTLAGELEALQGAVRQSVAMWEQADDAGARSLRPDTGPS</sequence>
<reference evidence="2 3" key="1">
    <citation type="submission" date="2018-04" db="EMBL/GenBank/DDBJ databases">
        <title>Genomic Encyclopedia of Type Strains, Phase IV (KMG-IV): sequencing the most valuable type-strain genomes for metagenomic binning, comparative biology and taxonomic classification.</title>
        <authorList>
            <person name="Goeker M."/>
        </authorList>
    </citation>
    <scope>NUCLEOTIDE SEQUENCE [LARGE SCALE GENOMIC DNA]</scope>
    <source>
        <strain evidence="2 3">DSM 45771</strain>
    </source>
</reference>
<dbReference type="Proteomes" id="UP000245639">
    <property type="component" value="Unassembled WGS sequence"/>
</dbReference>
<proteinExistence type="predicted"/>
<protein>
    <recommendedName>
        <fullName evidence="4">Excreted virulence factor EspC (Type VII ESX diderm)</fullName>
    </recommendedName>
</protein>
<dbReference type="OrthoDB" id="9945722at2"/>
<dbReference type="AlphaFoldDB" id="A0A2U1FBP8"/>
<evidence type="ECO:0000313" key="3">
    <source>
        <dbReference type="Proteomes" id="UP000245639"/>
    </source>
</evidence>
<evidence type="ECO:0000256" key="1">
    <source>
        <dbReference type="SAM" id="MobiDB-lite"/>
    </source>
</evidence>
<evidence type="ECO:0008006" key="4">
    <source>
        <dbReference type="Google" id="ProtNLM"/>
    </source>
</evidence>
<dbReference type="EMBL" id="QEKW01000006">
    <property type="protein sequence ID" value="PVZ09615.1"/>
    <property type="molecule type" value="Genomic_DNA"/>
</dbReference>
<gene>
    <name evidence="2" type="ORF">C8D89_106279</name>
</gene>
<comment type="caution">
    <text evidence="2">The sequence shown here is derived from an EMBL/GenBank/DDBJ whole genome shotgun (WGS) entry which is preliminary data.</text>
</comment>